<evidence type="ECO:0000256" key="14">
    <source>
        <dbReference type="PROSITE-ProRule" id="PRU01360"/>
    </source>
</evidence>
<keyword evidence="13 14" id="KW-0998">Cell outer membrane</keyword>
<keyword evidence="11 14" id="KW-0472">Membrane</keyword>
<dbReference type="STRING" id="702114.A1355_08650"/>
<dbReference type="SMART" id="SM00965">
    <property type="entry name" value="STN"/>
    <property type="match status" value="1"/>
</dbReference>
<dbReference type="InterPro" id="IPR000531">
    <property type="entry name" value="Beta-barrel_TonB"/>
</dbReference>
<comment type="caution">
    <text evidence="17">The sequence shown here is derived from an EMBL/GenBank/DDBJ whole genome shotgun (WGS) entry which is preliminary data.</text>
</comment>
<evidence type="ECO:0000259" key="16">
    <source>
        <dbReference type="SMART" id="SM00965"/>
    </source>
</evidence>
<keyword evidence="8" id="KW-0408">Iron</keyword>
<dbReference type="Gene3D" id="3.55.50.30">
    <property type="match status" value="1"/>
</dbReference>
<sequence length="841" mass="93376">MRRIGAVYVTNDTGEIMIEKSTEIRHSQGSRGLSAAIALTLGGMLTLSPFQSGHTEPASQTDAVRHFQIPAQALEDALNAFIEASDWQVGFPAGLAKNARSNVVNGDYLPQQALEILLRGTGLSYRLTGRNSVTLQTAPSSRSTDLTTMSAVMVSGKRQYDATDPFNKDYSVPNTSFATKTDTPIMETPLNVQVIPKAVLDDNQAIKIDQAVKYVSGVTTGQAAGGLTDQVTIRGFYNYNLFRNGFRIDASGPEGTRNMANVQSLEVLKGPAAMLYGRVEPGGMLNIVTKKPLDTAYYAFQQQFGSFDLFRSSLDATGPVTDNKDLLYRMNLAFEKSGSFRENVDYDKLFVAPVLQWNISPATTALLELEYRKENNVYDLHARPLIIDGTRADGSWINPRLADIPRERNLMEDNRNHVEDKLIGLNLTHKFNDDWVLTEQLNIQLLDRDRVVMLPGTLQADQRTLNRRLLTSDFFTNDSYFTTTNLTGHFDTGFLKHTLLIGGDYYLQDINSVGYSSTAASTIDIYNPVHTGNPPIDPTTRASQSFHTQTDFYGIYLQDQIKLPYNVHVMGGFRYQNVEQYDVLAGTVGQKADAVTPQVGVLWQPINWLSLYGNYVENFGVTNGNLTSDKSFLPPETAEQWEVGFKTAFFEDRLTSTVAYYQLTKRNIATTDLLNPSFAVATGEAQSRGVEVDVKGEILPGWNAIATYAYTETEVLKENNPNNIRVGGGFRGIPKHTSTLWTTYDFQQESLRGFKVGAGLELVSDKKATFDNHDFSFAGYGVIDLLAAYTRTVAKTNVTLQLNVTNLLDKEYVHDGFAMPFQTRATWGTPRSFMGSVKVEF</sequence>
<name>A0A177NGJ6_9GAMM</name>
<dbReference type="GO" id="GO:0038023">
    <property type="term" value="F:signaling receptor activity"/>
    <property type="evidence" value="ECO:0007669"/>
    <property type="project" value="InterPro"/>
</dbReference>
<evidence type="ECO:0000313" key="17">
    <source>
        <dbReference type="EMBL" id="OAI17226.1"/>
    </source>
</evidence>
<dbReference type="FunFam" id="2.170.130.10:FF:000001">
    <property type="entry name" value="Catecholate siderophore TonB-dependent receptor"/>
    <property type="match status" value="1"/>
</dbReference>
<dbReference type="NCBIfam" id="TIGR01783">
    <property type="entry name" value="TonB-siderophor"/>
    <property type="match status" value="1"/>
</dbReference>
<proteinExistence type="inferred from homology"/>
<evidence type="ECO:0000256" key="3">
    <source>
        <dbReference type="ARBA" id="ARBA00022448"/>
    </source>
</evidence>
<dbReference type="SUPFAM" id="SSF56935">
    <property type="entry name" value="Porins"/>
    <property type="match status" value="1"/>
</dbReference>
<keyword evidence="9" id="KW-0406">Ion transport</keyword>
<evidence type="ECO:0000256" key="5">
    <source>
        <dbReference type="ARBA" id="ARBA00022496"/>
    </source>
</evidence>
<evidence type="ECO:0000256" key="10">
    <source>
        <dbReference type="ARBA" id="ARBA00023077"/>
    </source>
</evidence>
<dbReference type="InterPro" id="IPR010105">
    <property type="entry name" value="TonB_sidphr_rcpt"/>
</dbReference>
<dbReference type="PROSITE" id="PS52016">
    <property type="entry name" value="TONB_DEPENDENT_REC_3"/>
    <property type="match status" value="1"/>
</dbReference>
<keyword evidence="10 15" id="KW-0798">TonB box</keyword>
<protein>
    <recommendedName>
        <fullName evidence="16">Secretin/TonB short N-terminal domain-containing protein</fullName>
    </recommendedName>
</protein>
<dbReference type="GO" id="GO:0015344">
    <property type="term" value="F:siderophore uptake transmembrane transporter activity"/>
    <property type="evidence" value="ECO:0007669"/>
    <property type="project" value="TreeGrafter"/>
</dbReference>
<evidence type="ECO:0000256" key="7">
    <source>
        <dbReference type="ARBA" id="ARBA00022729"/>
    </source>
</evidence>
<dbReference type="Pfam" id="PF07660">
    <property type="entry name" value="STN"/>
    <property type="match status" value="1"/>
</dbReference>
<comment type="subcellular location">
    <subcellularLocation>
        <location evidence="1 14">Cell outer membrane</location>
        <topology evidence="1 14">Multi-pass membrane protein</topology>
    </subcellularLocation>
</comment>
<evidence type="ECO:0000256" key="15">
    <source>
        <dbReference type="RuleBase" id="RU003357"/>
    </source>
</evidence>
<dbReference type="InterPro" id="IPR011662">
    <property type="entry name" value="Secretin/TonB_short_N"/>
</dbReference>
<evidence type="ECO:0000256" key="13">
    <source>
        <dbReference type="ARBA" id="ARBA00023237"/>
    </source>
</evidence>
<dbReference type="Gene3D" id="2.40.170.20">
    <property type="entry name" value="TonB-dependent receptor, beta-barrel domain"/>
    <property type="match status" value="1"/>
</dbReference>
<accession>A0A177NGJ6</accession>
<dbReference type="InterPro" id="IPR039426">
    <property type="entry name" value="TonB-dep_rcpt-like"/>
</dbReference>
<keyword evidence="4 14" id="KW-1134">Transmembrane beta strand</keyword>
<feature type="domain" description="Secretin/TonB short N-terminal" evidence="16">
    <location>
        <begin position="87"/>
        <end position="138"/>
    </location>
</feature>
<comment type="similarity">
    <text evidence="2 14 15">Belongs to the TonB-dependent receptor family.</text>
</comment>
<evidence type="ECO:0000313" key="18">
    <source>
        <dbReference type="Proteomes" id="UP000077628"/>
    </source>
</evidence>
<dbReference type="EMBL" id="LUUK01000179">
    <property type="protein sequence ID" value="OAI17226.1"/>
    <property type="molecule type" value="Genomic_DNA"/>
</dbReference>
<evidence type="ECO:0000256" key="6">
    <source>
        <dbReference type="ARBA" id="ARBA00022692"/>
    </source>
</evidence>
<gene>
    <name evidence="17" type="ORF">A1355_08650</name>
</gene>
<dbReference type="Pfam" id="PF00593">
    <property type="entry name" value="TonB_dep_Rec_b-barrel"/>
    <property type="match status" value="1"/>
</dbReference>
<evidence type="ECO:0000256" key="4">
    <source>
        <dbReference type="ARBA" id="ARBA00022452"/>
    </source>
</evidence>
<evidence type="ECO:0000256" key="2">
    <source>
        <dbReference type="ARBA" id="ARBA00009810"/>
    </source>
</evidence>
<keyword evidence="3 14" id="KW-0813">Transport</keyword>
<dbReference type="GO" id="GO:0009279">
    <property type="term" value="C:cell outer membrane"/>
    <property type="evidence" value="ECO:0007669"/>
    <property type="project" value="UniProtKB-SubCell"/>
</dbReference>
<evidence type="ECO:0000256" key="1">
    <source>
        <dbReference type="ARBA" id="ARBA00004571"/>
    </source>
</evidence>
<evidence type="ECO:0000256" key="12">
    <source>
        <dbReference type="ARBA" id="ARBA00023170"/>
    </source>
</evidence>
<dbReference type="Proteomes" id="UP000077628">
    <property type="component" value="Unassembled WGS sequence"/>
</dbReference>
<evidence type="ECO:0000256" key="8">
    <source>
        <dbReference type="ARBA" id="ARBA00023004"/>
    </source>
</evidence>
<dbReference type="Pfam" id="PF07715">
    <property type="entry name" value="Plug"/>
    <property type="match status" value="1"/>
</dbReference>
<organism evidence="17 18">
    <name type="scientific">Methylomonas koyamae</name>
    <dbReference type="NCBI Taxonomy" id="702114"/>
    <lineage>
        <taxon>Bacteria</taxon>
        <taxon>Pseudomonadati</taxon>
        <taxon>Pseudomonadota</taxon>
        <taxon>Gammaproteobacteria</taxon>
        <taxon>Methylococcales</taxon>
        <taxon>Methylococcaceae</taxon>
        <taxon>Methylomonas</taxon>
    </lineage>
</organism>
<keyword evidence="18" id="KW-1185">Reference proteome</keyword>
<keyword evidence="6 14" id="KW-0812">Transmembrane</keyword>
<dbReference type="InterPro" id="IPR037066">
    <property type="entry name" value="Plug_dom_sf"/>
</dbReference>
<evidence type="ECO:0000256" key="9">
    <source>
        <dbReference type="ARBA" id="ARBA00023065"/>
    </source>
</evidence>
<dbReference type="AlphaFoldDB" id="A0A177NGJ6"/>
<keyword evidence="5" id="KW-0410">Iron transport</keyword>
<keyword evidence="7" id="KW-0732">Signal</keyword>
<dbReference type="PANTHER" id="PTHR32552:SF68">
    <property type="entry name" value="FERRICHROME OUTER MEMBRANE TRANSPORTER_PHAGE RECEPTOR"/>
    <property type="match status" value="1"/>
</dbReference>
<dbReference type="GO" id="GO:0015891">
    <property type="term" value="P:siderophore transport"/>
    <property type="evidence" value="ECO:0007669"/>
    <property type="project" value="InterPro"/>
</dbReference>
<dbReference type="FunFam" id="2.40.170.20:FF:000005">
    <property type="entry name" value="TonB-dependent siderophore receptor"/>
    <property type="match status" value="1"/>
</dbReference>
<dbReference type="InterPro" id="IPR036942">
    <property type="entry name" value="Beta-barrel_TonB_sf"/>
</dbReference>
<dbReference type="PANTHER" id="PTHR32552">
    <property type="entry name" value="FERRICHROME IRON RECEPTOR-RELATED"/>
    <property type="match status" value="1"/>
</dbReference>
<keyword evidence="12" id="KW-0675">Receptor</keyword>
<dbReference type="CDD" id="cd01347">
    <property type="entry name" value="ligand_gated_channel"/>
    <property type="match status" value="1"/>
</dbReference>
<dbReference type="Gene3D" id="2.170.130.10">
    <property type="entry name" value="TonB-dependent receptor, plug domain"/>
    <property type="match status" value="1"/>
</dbReference>
<evidence type="ECO:0000256" key="11">
    <source>
        <dbReference type="ARBA" id="ARBA00023136"/>
    </source>
</evidence>
<reference evidence="18" key="1">
    <citation type="submission" date="2016-03" db="EMBL/GenBank/DDBJ databases">
        <authorList>
            <person name="Heylen K."/>
            <person name="De Vos P."/>
            <person name="Vekeman B."/>
        </authorList>
    </citation>
    <scope>NUCLEOTIDE SEQUENCE [LARGE SCALE GENOMIC DNA]</scope>
    <source>
        <strain evidence="18">R-45383</strain>
    </source>
</reference>
<dbReference type="InterPro" id="IPR012910">
    <property type="entry name" value="Plug_dom"/>
</dbReference>